<dbReference type="SUPFAM" id="SSF53649">
    <property type="entry name" value="Alkaline phosphatase-like"/>
    <property type="match status" value="1"/>
</dbReference>
<reference evidence="1 2" key="1">
    <citation type="submission" date="2018-08" db="EMBL/GenBank/DDBJ databases">
        <title>A genome reference for cultivated species of the human gut microbiota.</title>
        <authorList>
            <person name="Zou Y."/>
            <person name="Xue W."/>
            <person name="Luo G."/>
        </authorList>
    </citation>
    <scope>NUCLEOTIDE SEQUENCE [LARGE SCALE GENOMIC DNA]</scope>
    <source>
        <strain evidence="1 2">TM10-1AC</strain>
    </source>
</reference>
<sequence length="123" mass="14255">MQWIKKQDFYKDTTIIIAGDHTSMVDTGSKFWKSLSNDYQRTVYNAIINPQCAYKKKVTEKRKFSTMDMFPTTLAALGVEIDGNKLGLGTDLFSGEETLREQLGANYINKELKRNDKMYNQFY</sequence>
<dbReference type="PANTHER" id="PTHR47371:SF3">
    <property type="entry name" value="PHOSPHOGLYCEROL TRANSFERASE I"/>
    <property type="match status" value="1"/>
</dbReference>
<organism evidence="1 2">
    <name type="scientific">Anaerobutyricum hallii</name>
    <dbReference type="NCBI Taxonomy" id="39488"/>
    <lineage>
        <taxon>Bacteria</taxon>
        <taxon>Bacillati</taxon>
        <taxon>Bacillota</taxon>
        <taxon>Clostridia</taxon>
        <taxon>Lachnospirales</taxon>
        <taxon>Lachnospiraceae</taxon>
        <taxon>Anaerobutyricum</taxon>
    </lineage>
</organism>
<dbReference type="PANTHER" id="PTHR47371">
    <property type="entry name" value="LIPOTEICHOIC ACID SYNTHASE"/>
    <property type="match status" value="1"/>
</dbReference>
<dbReference type="AlphaFoldDB" id="A0A374NHB2"/>
<accession>A0A374NHB2</accession>
<dbReference type="Gene3D" id="3.40.720.10">
    <property type="entry name" value="Alkaline Phosphatase, subunit A"/>
    <property type="match status" value="1"/>
</dbReference>
<dbReference type="InterPro" id="IPR017850">
    <property type="entry name" value="Alkaline_phosphatase_core_sf"/>
</dbReference>
<dbReference type="InterPro" id="IPR050448">
    <property type="entry name" value="OpgB/LTA_synthase_biosynth"/>
</dbReference>
<comment type="caution">
    <text evidence="1">The sequence shown here is derived from an EMBL/GenBank/DDBJ whole genome shotgun (WGS) entry which is preliminary data.</text>
</comment>
<dbReference type="Proteomes" id="UP000262524">
    <property type="component" value="Unassembled WGS sequence"/>
</dbReference>
<evidence type="ECO:0000313" key="2">
    <source>
        <dbReference type="Proteomes" id="UP000262524"/>
    </source>
</evidence>
<evidence type="ECO:0000313" key="1">
    <source>
        <dbReference type="EMBL" id="RGI84038.1"/>
    </source>
</evidence>
<proteinExistence type="predicted"/>
<gene>
    <name evidence="1" type="ORF">DXD91_11400</name>
</gene>
<dbReference type="EMBL" id="QSOE01000087">
    <property type="protein sequence ID" value="RGI84038.1"/>
    <property type="molecule type" value="Genomic_DNA"/>
</dbReference>
<name>A0A374NHB2_9FIRM</name>
<protein>
    <recommendedName>
        <fullName evidence="3">Sulfatase N-terminal domain-containing protein</fullName>
    </recommendedName>
</protein>
<evidence type="ECO:0008006" key="3">
    <source>
        <dbReference type="Google" id="ProtNLM"/>
    </source>
</evidence>